<feature type="compositionally biased region" description="Basic and acidic residues" evidence="1">
    <location>
        <begin position="316"/>
        <end position="327"/>
    </location>
</feature>
<keyword evidence="4" id="KW-1185">Reference proteome</keyword>
<dbReference type="AlphaFoldDB" id="A0A6A6PQN0"/>
<feature type="transmembrane region" description="Helical" evidence="2">
    <location>
        <begin position="12"/>
        <end position="32"/>
    </location>
</feature>
<feature type="transmembrane region" description="Helical" evidence="2">
    <location>
        <begin position="230"/>
        <end position="253"/>
    </location>
</feature>
<evidence type="ECO:0000313" key="4">
    <source>
        <dbReference type="Proteomes" id="UP000799767"/>
    </source>
</evidence>
<keyword evidence="2" id="KW-0472">Membrane</keyword>
<feature type="transmembrane region" description="Helical" evidence="2">
    <location>
        <begin position="149"/>
        <end position="167"/>
    </location>
</feature>
<keyword evidence="2" id="KW-1133">Transmembrane helix</keyword>
<dbReference type="EMBL" id="MU001636">
    <property type="protein sequence ID" value="KAF2482418.1"/>
    <property type="molecule type" value="Genomic_DNA"/>
</dbReference>
<feature type="transmembrane region" description="Helical" evidence="2">
    <location>
        <begin position="198"/>
        <end position="218"/>
    </location>
</feature>
<feature type="transmembrane region" description="Helical" evidence="2">
    <location>
        <begin position="69"/>
        <end position="88"/>
    </location>
</feature>
<reference evidence="3" key="1">
    <citation type="journal article" date="2020" name="Stud. Mycol.">
        <title>101 Dothideomycetes genomes: a test case for predicting lifestyles and emergence of pathogens.</title>
        <authorList>
            <person name="Haridas S."/>
            <person name="Albert R."/>
            <person name="Binder M."/>
            <person name="Bloem J."/>
            <person name="Labutti K."/>
            <person name="Salamov A."/>
            <person name="Andreopoulos B."/>
            <person name="Baker S."/>
            <person name="Barry K."/>
            <person name="Bills G."/>
            <person name="Bluhm B."/>
            <person name="Cannon C."/>
            <person name="Castanera R."/>
            <person name="Culley D."/>
            <person name="Daum C."/>
            <person name="Ezra D."/>
            <person name="Gonzalez J."/>
            <person name="Henrissat B."/>
            <person name="Kuo A."/>
            <person name="Liang C."/>
            <person name="Lipzen A."/>
            <person name="Lutzoni F."/>
            <person name="Magnuson J."/>
            <person name="Mondo S."/>
            <person name="Nolan M."/>
            <person name="Ohm R."/>
            <person name="Pangilinan J."/>
            <person name="Park H.-J."/>
            <person name="Ramirez L."/>
            <person name="Alfaro M."/>
            <person name="Sun H."/>
            <person name="Tritt A."/>
            <person name="Yoshinaga Y."/>
            <person name="Zwiers L.-H."/>
            <person name="Turgeon B."/>
            <person name="Goodwin S."/>
            <person name="Spatafora J."/>
            <person name="Crous P."/>
            <person name="Grigoriev I."/>
        </authorList>
    </citation>
    <scope>NUCLEOTIDE SEQUENCE</scope>
    <source>
        <strain evidence="3">CBS 113389</strain>
    </source>
</reference>
<dbReference type="PROSITE" id="PS50244">
    <property type="entry name" value="S5A_REDUCTASE"/>
    <property type="match status" value="1"/>
</dbReference>
<name>A0A6A6PQN0_9PEZI</name>
<dbReference type="Pfam" id="PF06966">
    <property type="entry name" value="DUF1295"/>
    <property type="match status" value="1"/>
</dbReference>
<evidence type="ECO:0000256" key="1">
    <source>
        <dbReference type="SAM" id="MobiDB-lite"/>
    </source>
</evidence>
<dbReference type="Proteomes" id="UP000799767">
    <property type="component" value="Unassembled WGS sequence"/>
</dbReference>
<feature type="region of interest" description="Disordered" evidence="1">
    <location>
        <begin position="316"/>
        <end position="345"/>
    </location>
</feature>
<gene>
    <name evidence="3" type="ORF">BDY17DRAFT_159628</name>
</gene>
<keyword evidence="2" id="KW-0812">Transmembrane</keyword>
<feature type="compositionally biased region" description="Basic and acidic residues" evidence="1">
    <location>
        <begin position="334"/>
        <end position="345"/>
    </location>
</feature>
<dbReference type="OrthoDB" id="67965at2759"/>
<dbReference type="GeneID" id="54470701"/>
<dbReference type="Gene3D" id="1.20.120.1630">
    <property type="match status" value="1"/>
</dbReference>
<organism evidence="3 4">
    <name type="scientific">Neohortaea acidophila</name>
    <dbReference type="NCBI Taxonomy" id="245834"/>
    <lineage>
        <taxon>Eukaryota</taxon>
        <taxon>Fungi</taxon>
        <taxon>Dikarya</taxon>
        <taxon>Ascomycota</taxon>
        <taxon>Pezizomycotina</taxon>
        <taxon>Dothideomycetes</taxon>
        <taxon>Dothideomycetidae</taxon>
        <taxon>Mycosphaerellales</taxon>
        <taxon>Teratosphaeriaceae</taxon>
        <taxon>Neohortaea</taxon>
    </lineage>
</organism>
<dbReference type="GO" id="GO:0016020">
    <property type="term" value="C:membrane"/>
    <property type="evidence" value="ECO:0007669"/>
    <property type="project" value="TreeGrafter"/>
</dbReference>
<evidence type="ECO:0000313" key="3">
    <source>
        <dbReference type="EMBL" id="KAF2482418.1"/>
    </source>
</evidence>
<dbReference type="InterPro" id="IPR010721">
    <property type="entry name" value="UstE-like"/>
</dbReference>
<protein>
    <submittedName>
        <fullName evidence="3">Uncharacterized protein</fullName>
    </submittedName>
</protein>
<feature type="transmembrane region" description="Helical" evidence="2">
    <location>
        <begin position="109"/>
        <end position="129"/>
    </location>
</feature>
<sequence>MSTHPIVHVLDNYYLAITLLVTIGYQLIGFAFAYGFKFDKLTDFMGGTNFIWLAILTLSLSGTTTARQIVTSIFIMLWGARLSGFLLFRILKTGSDDRFDDKRDKFFPFLGFWVAQMVWVWVVSLPVTILNSPNVLRYRQPSFGKATDIIAIIFFAIALTMETVSDIQKYRFKQSERGQQPGAVCNVGLFKYSRHPNYFGEIIIQVAIFMMAITPASYGNIPSGSGAYAALYSSMLGWIFLTLLLMFVSGLTLQERPGAKKRYEKGRGWPEYEQYLHDTSILIPMPPGIWSRLPVIVKRTIGLEFPIYVFDPAKHADQDKVQQREAEEGQSEQQRGERGSSEPLR</sequence>
<accession>A0A6A6PQN0</accession>
<dbReference type="PANTHER" id="PTHR32251:SF15">
    <property type="entry name" value="3-OXO-5-ALPHA-STEROID 4-DEHYDROGENASE (DUF1295)"/>
    <property type="match status" value="1"/>
</dbReference>
<dbReference type="PANTHER" id="PTHR32251">
    <property type="entry name" value="3-OXO-5-ALPHA-STEROID 4-DEHYDROGENASE"/>
    <property type="match status" value="1"/>
</dbReference>
<proteinExistence type="predicted"/>
<evidence type="ECO:0000256" key="2">
    <source>
        <dbReference type="SAM" id="Phobius"/>
    </source>
</evidence>
<dbReference type="RefSeq" id="XP_033588988.1">
    <property type="nucleotide sequence ID" value="XM_033729699.1"/>
</dbReference>